<feature type="domain" description="UspA" evidence="1">
    <location>
        <begin position="16"/>
        <end position="138"/>
    </location>
</feature>
<gene>
    <name evidence="2" type="ORF">ECPE_LOCUS11746</name>
</gene>
<accession>A0A183AXR1</accession>
<dbReference type="SUPFAM" id="SSF52402">
    <property type="entry name" value="Adenine nucleotide alpha hydrolases-like"/>
    <property type="match status" value="1"/>
</dbReference>
<reference evidence="2 3" key="2">
    <citation type="submission" date="2018-11" db="EMBL/GenBank/DDBJ databases">
        <authorList>
            <consortium name="Pathogen Informatics"/>
        </authorList>
    </citation>
    <scope>NUCLEOTIDE SEQUENCE [LARGE SCALE GENOMIC DNA]</scope>
    <source>
        <strain evidence="2 3">Egypt</strain>
    </source>
</reference>
<dbReference type="WBParaSite" id="ECPE_0001178101-mRNA-1">
    <property type="protein sequence ID" value="ECPE_0001178101-mRNA-1"/>
    <property type="gene ID" value="ECPE_0001178101"/>
</dbReference>
<evidence type="ECO:0000313" key="2">
    <source>
        <dbReference type="EMBL" id="VDP88903.1"/>
    </source>
</evidence>
<proteinExistence type="predicted"/>
<evidence type="ECO:0000313" key="3">
    <source>
        <dbReference type="Proteomes" id="UP000272942"/>
    </source>
</evidence>
<sequence length="167" mass="19158">MPANCMQQIQTQTTARRVLVSIDQTEQSNQRVQWYFNNLMQPNDQVIFVHIIQPKRNNSLLGLRLPKSPVLIGTQMQICRKLLNEAKSLCRDYVCRASSMHGITARAFVYVDKQPSSKLTRVIRSHGADLVLLTSEDKRILLMYKSERKQSDVTDDGYEALQMDCPS</sequence>
<dbReference type="OrthoDB" id="6258186at2759"/>
<name>A0A183AXR1_9TREM</name>
<evidence type="ECO:0000259" key="1">
    <source>
        <dbReference type="Pfam" id="PF00582"/>
    </source>
</evidence>
<reference evidence="4" key="1">
    <citation type="submission" date="2016-06" db="UniProtKB">
        <authorList>
            <consortium name="WormBaseParasite"/>
        </authorList>
    </citation>
    <scope>IDENTIFICATION</scope>
</reference>
<dbReference type="Proteomes" id="UP000272942">
    <property type="component" value="Unassembled WGS sequence"/>
</dbReference>
<dbReference type="Pfam" id="PF00582">
    <property type="entry name" value="Usp"/>
    <property type="match status" value="1"/>
</dbReference>
<organism evidence="4">
    <name type="scientific">Echinostoma caproni</name>
    <dbReference type="NCBI Taxonomy" id="27848"/>
    <lineage>
        <taxon>Eukaryota</taxon>
        <taxon>Metazoa</taxon>
        <taxon>Spiralia</taxon>
        <taxon>Lophotrochozoa</taxon>
        <taxon>Platyhelminthes</taxon>
        <taxon>Trematoda</taxon>
        <taxon>Digenea</taxon>
        <taxon>Plagiorchiida</taxon>
        <taxon>Echinostomata</taxon>
        <taxon>Echinostomatoidea</taxon>
        <taxon>Echinostomatidae</taxon>
        <taxon>Echinostoma</taxon>
    </lineage>
</organism>
<dbReference type="InterPro" id="IPR006016">
    <property type="entry name" value="UspA"/>
</dbReference>
<dbReference type="AlphaFoldDB" id="A0A183AXR1"/>
<dbReference type="Gene3D" id="3.40.50.620">
    <property type="entry name" value="HUPs"/>
    <property type="match status" value="1"/>
</dbReference>
<dbReference type="EMBL" id="UZAN01051435">
    <property type="protein sequence ID" value="VDP88903.1"/>
    <property type="molecule type" value="Genomic_DNA"/>
</dbReference>
<evidence type="ECO:0000313" key="4">
    <source>
        <dbReference type="WBParaSite" id="ECPE_0001178101-mRNA-1"/>
    </source>
</evidence>
<dbReference type="InterPro" id="IPR014729">
    <property type="entry name" value="Rossmann-like_a/b/a_fold"/>
</dbReference>
<protein>
    <submittedName>
        <fullName evidence="4">Usp domain-containing protein</fullName>
    </submittedName>
</protein>
<keyword evidence="3" id="KW-1185">Reference proteome</keyword>